<keyword evidence="2" id="KW-1185">Reference proteome</keyword>
<comment type="caution">
    <text evidence="1">The sequence shown here is derived from an EMBL/GenBank/DDBJ whole genome shotgun (WGS) entry which is preliminary data.</text>
</comment>
<evidence type="ECO:0000313" key="1">
    <source>
        <dbReference type="EMBL" id="KAJ9064234.1"/>
    </source>
</evidence>
<reference evidence="1" key="1">
    <citation type="submission" date="2022-04" db="EMBL/GenBank/DDBJ databases">
        <title>Genome of the entomopathogenic fungus Entomophthora muscae.</title>
        <authorList>
            <person name="Elya C."/>
            <person name="Lovett B.R."/>
            <person name="Lee E."/>
            <person name="Macias A.M."/>
            <person name="Hajek A.E."/>
            <person name="De Bivort B.L."/>
            <person name="Kasson M.T."/>
            <person name="De Fine Licht H.H."/>
            <person name="Stajich J.E."/>
        </authorList>
    </citation>
    <scope>NUCLEOTIDE SEQUENCE</scope>
    <source>
        <strain evidence="1">Berkeley</strain>
    </source>
</reference>
<dbReference type="EMBL" id="QTSX02004506">
    <property type="protein sequence ID" value="KAJ9064234.1"/>
    <property type="molecule type" value="Genomic_DNA"/>
</dbReference>
<name>A0ACC2SPA2_9FUNG</name>
<dbReference type="Proteomes" id="UP001165960">
    <property type="component" value="Unassembled WGS sequence"/>
</dbReference>
<proteinExistence type="predicted"/>
<protein>
    <submittedName>
        <fullName evidence="1">Uncharacterized protein</fullName>
    </submittedName>
</protein>
<accession>A0ACC2SPA2</accession>
<evidence type="ECO:0000313" key="2">
    <source>
        <dbReference type="Proteomes" id="UP001165960"/>
    </source>
</evidence>
<gene>
    <name evidence="1" type="ORF">DSO57_1032588</name>
</gene>
<organism evidence="1 2">
    <name type="scientific">Entomophthora muscae</name>
    <dbReference type="NCBI Taxonomy" id="34485"/>
    <lineage>
        <taxon>Eukaryota</taxon>
        <taxon>Fungi</taxon>
        <taxon>Fungi incertae sedis</taxon>
        <taxon>Zoopagomycota</taxon>
        <taxon>Entomophthoromycotina</taxon>
        <taxon>Entomophthoromycetes</taxon>
        <taxon>Entomophthorales</taxon>
        <taxon>Entomophthoraceae</taxon>
        <taxon>Entomophthora</taxon>
    </lineage>
</organism>
<sequence>MEIKAQKLPSYHRYMGRLSTFSGQVKHRNPKPETVFLSQFGGHSELRTPGQETALLSQTCGKVKRRSQYQDAHWPSSYKPVGKMSPVNKPKKTFRKPTVMQQRTAAVDTHLWFSSVITKALPISQDMSTHPNNPMCCRQPVIISETLNQNHQVNASPREE</sequence>